<feature type="domain" description="Major facilitator superfamily (MFS) profile" evidence="6">
    <location>
        <begin position="1"/>
        <end position="453"/>
    </location>
</feature>
<gene>
    <name evidence="7" type="ordered locus">Oter_2993</name>
</gene>
<feature type="transmembrane region" description="Helical" evidence="5">
    <location>
        <begin position="318"/>
        <end position="335"/>
    </location>
</feature>
<evidence type="ECO:0000256" key="5">
    <source>
        <dbReference type="SAM" id="Phobius"/>
    </source>
</evidence>
<feature type="transmembrane region" description="Helical" evidence="5">
    <location>
        <begin position="41"/>
        <end position="62"/>
    </location>
</feature>
<keyword evidence="3 5" id="KW-1133">Transmembrane helix</keyword>
<dbReference type="PROSITE" id="PS50850">
    <property type="entry name" value="MFS"/>
    <property type="match status" value="1"/>
</dbReference>
<proteinExistence type="inferred from homology"/>
<comment type="similarity">
    <text evidence="1">Belongs to the sodium:galactoside symporter (TC 2.A.2) family.</text>
</comment>
<dbReference type="InterPro" id="IPR036259">
    <property type="entry name" value="MFS_trans_sf"/>
</dbReference>
<evidence type="ECO:0000259" key="6">
    <source>
        <dbReference type="PROSITE" id="PS50850"/>
    </source>
</evidence>
<keyword evidence="4 5" id="KW-0472">Membrane</keyword>
<evidence type="ECO:0000256" key="1">
    <source>
        <dbReference type="ARBA" id="ARBA00009617"/>
    </source>
</evidence>
<dbReference type="STRING" id="452637.Oter_2993"/>
<dbReference type="OrthoDB" id="9762557at2"/>
<feature type="transmembrane region" description="Helical" evidence="5">
    <location>
        <begin position="395"/>
        <end position="414"/>
    </location>
</feature>
<dbReference type="PANTHER" id="PTHR11328">
    <property type="entry name" value="MAJOR FACILITATOR SUPERFAMILY DOMAIN-CONTAINING PROTEIN"/>
    <property type="match status" value="1"/>
</dbReference>
<feature type="transmembrane region" description="Helical" evidence="5">
    <location>
        <begin position="223"/>
        <end position="248"/>
    </location>
</feature>
<dbReference type="RefSeq" id="WP_012375803.1">
    <property type="nucleotide sequence ID" value="NC_010571.1"/>
</dbReference>
<dbReference type="NCBIfam" id="TIGR00792">
    <property type="entry name" value="gph"/>
    <property type="match status" value="1"/>
</dbReference>
<feature type="transmembrane region" description="Helical" evidence="5">
    <location>
        <begin position="151"/>
        <end position="171"/>
    </location>
</feature>
<feature type="transmembrane region" description="Helical" evidence="5">
    <location>
        <begin position="83"/>
        <end position="101"/>
    </location>
</feature>
<evidence type="ECO:0000313" key="7">
    <source>
        <dbReference type="EMBL" id="ACB76274.1"/>
    </source>
</evidence>
<dbReference type="InterPro" id="IPR020846">
    <property type="entry name" value="MFS_dom"/>
</dbReference>
<dbReference type="GO" id="GO:0008643">
    <property type="term" value="P:carbohydrate transport"/>
    <property type="evidence" value="ECO:0007669"/>
    <property type="project" value="InterPro"/>
</dbReference>
<dbReference type="EMBL" id="CP001032">
    <property type="protein sequence ID" value="ACB76274.1"/>
    <property type="molecule type" value="Genomic_DNA"/>
</dbReference>
<feature type="transmembrane region" description="Helical" evidence="5">
    <location>
        <begin position="426"/>
        <end position="448"/>
    </location>
</feature>
<dbReference type="GO" id="GO:0015293">
    <property type="term" value="F:symporter activity"/>
    <property type="evidence" value="ECO:0007669"/>
    <property type="project" value="InterPro"/>
</dbReference>
<reference evidence="7 8" key="1">
    <citation type="journal article" date="2011" name="J. Bacteriol.">
        <title>Genome sequence of the verrucomicrobium Opitutus terrae PB90-1, an abundant inhabitant of rice paddy soil ecosystems.</title>
        <authorList>
            <person name="van Passel M.W."/>
            <person name="Kant R."/>
            <person name="Palva A."/>
            <person name="Copeland A."/>
            <person name="Lucas S."/>
            <person name="Lapidus A."/>
            <person name="Glavina del Rio T."/>
            <person name="Pitluck S."/>
            <person name="Goltsman E."/>
            <person name="Clum A."/>
            <person name="Sun H."/>
            <person name="Schmutz J."/>
            <person name="Larimer F.W."/>
            <person name="Land M.L."/>
            <person name="Hauser L."/>
            <person name="Kyrpides N."/>
            <person name="Mikhailova N."/>
            <person name="Richardson P.P."/>
            <person name="Janssen P.H."/>
            <person name="de Vos W.M."/>
            <person name="Smidt H."/>
        </authorList>
    </citation>
    <scope>NUCLEOTIDE SEQUENCE [LARGE SCALE GENOMIC DNA]</scope>
    <source>
        <strain evidence="8">DSM 11246 / JCM 15787 / PB90-1</strain>
    </source>
</reference>
<protein>
    <submittedName>
        <fullName evidence="7">Sugar (Glycoside-Pentoside-Hexuronide) transporter</fullName>
    </submittedName>
</protein>
<dbReference type="CDD" id="cd17332">
    <property type="entry name" value="MFS_MelB_like"/>
    <property type="match status" value="1"/>
</dbReference>
<keyword evidence="8" id="KW-1185">Reference proteome</keyword>
<dbReference type="PANTHER" id="PTHR11328:SF24">
    <property type="entry name" value="MAJOR FACILITATOR SUPERFAMILY (MFS) PROFILE DOMAIN-CONTAINING PROTEIN"/>
    <property type="match status" value="1"/>
</dbReference>
<evidence type="ECO:0000313" key="8">
    <source>
        <dbReference type="Proteomes" id="UP000007013"/>
    </source>
</evidence>
<sequence length="475" mass="52412">MTADSHLPLREKLSYGFGDLASVLYWQTFMVYLTFFYTDVFGIAAAAAGTMLALSRSVDAFFDPVMGMIADRTQTRWGKFRPYLLWLCVPFAIMGVLTFTVPEFGPTGKLAWAWITYNGLMLLYTAINIPYTAMLGVLTPNPNERTTLSSIKFVFAFAAGMIVSATVLPLAKVFGHGNDARGWQMTFVVIGVAAIVFFLITFFNTKERVQPPKAQKTSVGRDLLDLITNVPWLILLATTITFILYVALRSSVTVHYFKYFVGTQTVTLPAWLPKIGGTQEWHLESLVSIFNTSGQLASLLGVMAIPFFARLAGRKRTFIGMFIIAILSTASYYLLQPSQVFLIIGINLIGSFTGGPLSALLWAMYADTADYAEWKRGRRATGLVFSASIFSQKQGWAIGAGVALWLMASVGFQANVDQTPESLHGLVKLMSIFPAAFGILAIVLILFYPLNEKKMQQIETELKARRDAIGESTPA</sequence>
<dbReference type="AlphaFoldDB" id="B1ZYV1"/>
<evidence type="ECO:0000256" key="2">
    <source>
        <dbReference type="ARBA" id="ARBA00022692"/>
    </source>
</evidence>
<dbReference type="SUPFAM" id="SSF103473">
    <property type="entry name" value="MFS general substrate transporter"/>
    <property type="match status" value="1"/>
</dbReference>
<evidence type="ECO:0000256" key="4">
    <source>
        <dbReference type="ARBA" id="ARBA00023136"/>
    </source>
</evidence>
<dbReference type="KEGG" id="ote:Oter_2993"/>
<dbReference type="Pfam" id="PF13347">
    <property type="entry name" value="MFS_2"/>
    <property type="match status" value="2"/>
</dbReference>
<accession>B1ZYV1</accession>
<feature type="transmembrane region" description="Helical" evidence="5">
    <location>
        <begin position="341"/>
        <end position="366"/>
    </location>
</feature>
<feature type="transmembrane region" description="Helical" evidence="5">
    <location>
        <begin position="183"/>
        <end position="203"/>
    </location>
</feature>
<dbReference type="InterPro" id="IPR039672">
    <property type="entry name" value="MFS_2"/>
</dbReference>
<dbReference type="Gene3D" id="1.20.1250.20">
    <property type="entry name" value="MFS general substrate transporter like domains"/>
    <property type="match status" value="2"/>
</dbReference>
<evidence type="ECO:0000256" key="3">
    <source>
        <dbReference type="ARBA" id="ARBA00022989"/>
    </source>
</evidence>
<organism evidence="7 8">
    <name type="scientific">Opitutus terrae (strain DSM 11246 / JCM 15787 / PB90-1)</name>
    <dbReference type="NCBI Taxonomy" id="452637"/>
    <lineage>
        <taxon>Bacteria</taxon>
        <taxon>Pseudomonadati</taxon>
        <taxon>Verrucomicrobiota</taxon>
        <taxon>Opitutia</taxon>
        <taxon>Opitutales</taxon>
        <taxon>Opitutaceae</taxon>
        <taxon>Opitutus</taxon>
    </lineage>
</organism>
<feature type="transmembrane region" description="Helical" evidence="5">
    <location>
        <begin position="121"/>
        <end position="139"/>
    </location>
</feature>
<dbReference type="GO" id="GO:0006814">
    <property type="term" value="P:sodium ion transport"/>
    <property type="evidence" value="ECO:0007669"/>
    <property type="project" value="InterPro"/>
</dbReference>
<dbReference type="InterPro" id="IPR001927">
    <property type="entry name" value="Na/Gal_symport"/>
</dbReference>
<feature type="transmembrane region" description="Helical" evidence="5">
    <location>
        <begin position="289"/>
        <end position="311"/>
    </location>
</feature>
<keyword evidence="2 5" id="KW-0812">Transmembrane</keyword>
<feature type="transmembrane region" description="Helical" evidence="5">
    <location>
        <begin position="12"/>
        <end position="35"/>
    </location>
</feature>
<dbReference type="HOGENOM" id="CLU_027408_0_2_0"/>
<name>B1ZYV1_OPITP</name>
<dbReference type="Proteomes" id="UP000007013">
    <property type="component" value="Chromosome"/>
</dbReference>
<dbReference type="GO" id="GO:0005886">
    <property type="term" value="C:plasma membrane"/>
    <property type="evidence" value="ECO:0007669"/>
    <property type="project" value="TreeGrafter"/>
</dbReference>
<dbReference type="eggNOG" id="COG2211">
    <property type="taxonomic scope" value="Bacteria"/>
</dbReference>